<sequence length="69" mass="7547">MPGKKGGIIADYASTSVIHGPVSPFVANSATPRHTHRTGRDCVLNEVKLTFECHRRLTSSVSRHFDVIS</sequence>
<proteinExistence type="predicted"/>
<dbReference type="AlphaFoldDB" id="A0A151X7H6"/>
<evidence type="ECO:0000313" key="2">
    <source>
        <dbReference type="Proteomes" id="UP000075809"/>
    </source>
</evidence>
<dbReference type="EMBL" id="KQ982449">
    <property type="protein sequence ID" value="KYQ56284.1"/>
    <property type="molecule type" value="Genomic_DNA"/>
</dbReference>
<name>A0A151X7H6_9HYME</name>
<gene>
    <name evidence="1" type="ORF">ALC60_04800</name>
</gene>
<evidence type="ECO:0000313" key="1">
    <source>
        <dbReference type="EMBL" id="KYQ56284.1"/>
    </source>
</evidence>
<dbReference type="Proteomes" id="UP000075809">
    <property type="component" value="Unassembled WGS sequence"/>
</dbReference>
<protein>
    <submittedName>
        <fullName evidence="1">Uncharacterized protein</fullName>
    </submittedName>
</protein>
<keyword evidence="2" id="KW-1185">Reference proteome</keyword>
<organism evidence="1 2">
    <name type="scientific">Mycetomoellerius zeteki</name>
    <dbReference type="NCBI Taxonomy" id="64791"/>
    <lineage>
        <taxon>Eukaryota</taxon>
        <taxon>Metazoa</taxon>
        <taxon>Ecdysozoa</taxon>
        <taxon>Arthropoda</taxon>
        <taxon>Hexapoda</taxon>
        <taxon>Insecta</taxon>
        <taxon>Pterygota</taxon>
        <taxon>Neoptera</taxon>
        <taxon>Endopterygota</taxon>
        <taxon>Hymenoptera</taxon>
        <taxon>Apocrita</taxon>
        <taxon>Aculeata</taxon>
        <taxon>Formicoidea</taxon>
        <taxon>Formicidae</taxon>
        <taxon>Myrmicinae</taxon>
        <taxon>Mycetomoellerius</taxon>
    </lineage>
</organism>
<accession>A0A151X7H6</accession>
<reference evidence="1 2" key="1">
    <citation type="submission" date="2015-09" db="EMBL/GenBank/DDBJ databases">
        <title>Trachymyrmex zeteki WGS genome.</title>
        <authorList>
            <person name="Nygaard S."/>
            <person name="Hu H."/>
            <person name="Boomsma J."/>
            <person name="Zhang G."/>
        </authorList>
    </citation>
    <scope>NUCLEOTIDE SEQUENCE [LARGE SCALE GENOMIC DNA]</scope>
    <source>
        <strain evidence="1">Tzet28-1</strain>
        <tissue evidence="1">Whole body</tissue>
    </source>
</reference>